<name>A0A0U5JB51_9BACT</name>
<evidence type="ECO:0000313" key="2">
    <source>
        <dbReference type="Proteomes" id="UP000069902"/>
    </source>
</evidence>
<proteinExistence type="predicted"/>
<evidence type="ECO:0000313" key="1">
    <source>
        <dbReference type="EMBL" id="CUI16042.1"/>
    </source>
</evidence>
<gene>
    <name evidence="1" type="ORF">PNK_0411</name>
</gene>
<dbReference type="RefSeq" id="WP_032125022.1">
    <property type="nucleotide sequence ID" value="NZ_LN879502.1"/>
</dbReference>
<dbReference type="Proteomes" id="UP000069902">
    <property type="component" value="Chromosome cPNK"/>
</dbReference>
<dbReference type="InParanoid" id="A0A0U5JB51"/>
<sequence length="222" mass="25992">MFRKRIAGLVLLWTLLVAGCVWFFHTPGLKDYHNYQRLMEYSDRSTKRPDKESKPFATQQQRYHVTKQVFFVKDNERLQWRLKSESSELRFGQQENAVELVEHFKDVSCSCQEKLVFCSDNGKIISDQQKLLMGQSCAPKQLLRCLNAKQAVYHYKTEQLVADDVQLARYMLPGHQWIDKIHSFSPVMTGKAKRIQLSFSQNDRSFKAQGLQAAFQDWSKAF</sequence>
<dbReference type="PROSITE" id="PS51257">
    <property type="entry name" value="PROKAR_LIPOPROTEIN"/>
    <property type="match status" value="1"/>
</dbReference>
<dbReference type="PATRIC" id="fig|389348.3.peg.458"/>
<dbReference type="EMBL" id="LN879502">
    <property type="protein sequence ID" value="CUI16042.1"/>
    <property type="molecule type" value="Genomic_DNA"/>
</dbReference>
<dbReference type="AlphaFoldDB" id="A0A0U5JB51"/>
<keyword evidence="2" id="KW-1185">Reference proteome</keyword>
<reference evidence="2" key="1">
    <citation type="submission" date="2015-09" db="EMBL/GenBank/DDBJ databases">
        <authorList>
            <person name="Bertelli C."/>
        </authorList>
    </citation>
    <scope>NUCLEOTIDE SEQUENCE [LARGE SCALE GENOMIC DNA]</scope>
    <source>
        <strain evidence="2">KNic</strain>
    </source>
</reference>
<protein>
    <submittedName>
        <fullName evidence="1">Uncharacterized protein</fullName>
    </submittedName>
</protein>
<dbReference type="STRING" id="389348.PNK_0411"/>
<organism evidence="1 2">
    <name type="scientific">Candidatus Protochlamydia naegleriophila</name>
    <dbReference type="NCBI Taxonomy" id="389348"/>
    <lineage>
        <taxon>Bacteria</taxon>
        <taxon>Pseudomonadati</taxon>
        <taxon>Chlamydiota</taxon>
        <taxon>Chlamydiia</taxon>
        <taxon>Parachlamydiales</taxon>
        <taxon>Parachlamydiaceae</taxon>
        <taxon>Candidatus Protochlamydia</taxon>
    </lineage>
</organism>
<dbReference type="KEGG" id="pnl:PNK_0411"/>
<accession>A0A0U5JB51</accession>